<accession>A0A7C8KPW6</accession>
<comment type="caution">
    <text evidence="1">The sequence shown here is derived from an EMBL/GenBank/DDBJ whole genome shotgun (WGS) entry which is preliminary data.</text>
</comment>
<dbReference type="Proteomes" id="UP000480246">
    <property type="component" value="Unassembled WGS sequence"/>
</dbReference>
<organism evidence="1 2">
    <name type="scientific">Gracilibacillus oryzae</name>
    <dbReference type="NCBI Taxonomy" id="1672701"/>
    <lineage>
        <taxon>Bacteria</taxon>
        <taxon>Bacillati</taxon>
        <taxon>Bacillota</taxon>
        <taxon>Bacilli</taxon>
        <taxon>Bacillales</taxon>
        <taxon>Bacillaceae</taxon>
        <taxon>Gracilibacillus</taxon>
    </lineage>
</organism>
<dbReference type="InterPro" id="IPR009734">
    <property type="entry name" value="Myoviridae_GpU"/>
</dbReference>
<dbReference type="AlphaFoldDB" id="A0A7C8KPW6"/>
<reference evidence="1 2" key="1">
    <citation type="submission" date="2019-10" db="EMBL/GenBank/DDBJ databases">
        <title>Gracilibacillus sp. nov. isolated from rice seeds.</title>
        <authorList>
            <person name="He S."/>
        </authorList>
    </citation>
    <scope>NUCLEOTIDE SEQUENCE [LARGE SCALE GENOMIC DNA]</scope>
    <source>
        <strain evidence="1 2">TD8</strain>
    </source>
</reference>
<gene>
    <name evidence="1" type="ORF">F9U64_18950</name>
</gene>
<dbReference type="RefSeq" id="WP_153406448.1">
    <property type="nucleotide sequence ID" value="NZ_ML762446.1"/>
</dbReference>
<evidence type="ECO:0000313" key="2">
    <source>
        <dbReference type="Proteomes" id="UP000480246"/>
    </source>
</evidence>
<proteinExistence type="predicted"/>
<protein>
    <submittedName>
        <fullName evidence="1">Phage tail protein</fullName>
    </submittedName>
</protein>
<dbReference type="Pfam" id="PF06995">
    <property type="entry name" value="Phage_P2_GpU"/>
    <property type="match status" value="1"/>
</dbReference>
<keyword evidence="2" id="KW-1185">Reference proteome</keyword>
<evidence type="ECO:0000313" key="1">
    <source>
        <dbReference type="EMBL" id="KAB8126900.1"/>
    </source>
</evidence>
<name>A0A7C8KPW6_9BACI</name>
<dbReference type="EMBL" id="WEID01000099">
    <property type="protein sequence ID" value="KAB8126900.1"/>
    <property type="molecule type" value="Genomic_DNA"/>
</dbReference>
<dbReference type="OrthoDB" id="9815316at2"/>
<sequence>MAKIGTYGEIVFEVSDKRVQTFRNLERSGSGRWSDHEVSLKKPKSEFTGPGLEELNFQILLKAELGVNPSKQLEILRVMRDTGQVAPFILGGRPISVNHWSLPYFTESYRSIDPFGNILIAEVNINLKEYRL</sequence>